<dbReference type="InterPro" id="IPR051674">
    <property type="entry name" value="Malate_Decarboxylase"/>
</dbReference>
<dbReference type="InterPro" id="IPR042112">
    <property type="entry name" value="P_AcTrfase_dom2"/>
</dbReference>
<evidence type="ECO:0000256" key="2">
    <source>
        <dbReference type="ARBA" id="ARBA00001946"/>
    </source>
</evidence>
<keyword evidence="6" id="KW-0560">Oxidoreductase</keyword>
<name>A0A369TAW3_9PROT</name>
<feature type="binding site" evidence="10">
    <location>
        <position position="287"/>
    </location>
    <ligand>
        <name>a divalent metal cation</name>
        <dbReference type="ChEBI" id="CHEBI:60240"/>
    </ligand>
</feature>
<dbReference type="SUPFAM" id="SSF51735">
    <property type="entry name" value="NAD(P)-binding Rossmann-fold domains"/>
    <property type="match status" value="1"/>
</dbReference>
<keyword evidence="5 9" id="KW-0479">Metal-binding</keyword>
<dbReference type="SMART" id="SM00919">
    <property type="entry name" value="Malic_M"/>
    <property type="match status" value="1"/>
</dbReference>
<proteinExistence type="inferred from homology"/>
<dbReference type="FunFam" id="3.40.50.10380:FF:000003">
    <property type="entry name" value="NADP-dependent malic enzyme"/>
    <property type="match status" value="1"/>
</dbReference>
<dbReference type="PANTHER" id="PTHR43237">
    <property type="entry name" value="NADP-DEPENDENT MALIC ENZYME"/>
    <property type="match status" value="1"/>
</dbReference>
<dbReference type="GO" id="GO:0016616">
    <property type="term" value="F:oxidoreductase activity, acting on the CH-OH group of donors, NAD or NADP as acceptor"/>
    <property type="evidence" value="ECO:0007669"/>
    <property type="project" value="InterPro"/>
</dbReference>
<dbReference type="PIRSF" id="PIRSF036684">
    <property type="entry name" value="ME_PTA"/>
    <property type="match status" value="1"/>
</dbReference>
<protein>
    <submittedName>
        <fullName evidence="13">NADP-dependent malic enzyme</fullName>
    </submittedName>
</protein>
<evidence type="ECO:0000256" key="10">
    <source>
        <dbReference type="PIRSR" id="PIRSR036684-3"/>
    </source>
</evidence>
<dbReference type="Gene3D" id="3.40.50.720">
    <property type="entry name" value="NAD(P)-binding Rossmann-like Domain"/>
    <property type="match status" value="1"/>
</dbReference>
<evidence type="ECO:0000256" key="5">
    <source>
        <dbReference type="ARBA" id="ARBA00022723"/>
    </source>
</evidence>
<feature type="binding site" evidence="10">
    <location>
        <begin position="76"/>
        <end position="83"/>
    </location>
    <ligand>
        <name>NADP(+)</name>
        <dbReference type="ChEBI" id="CHEBI:58349"/>
    </ligand>
</feature>
<feature type="binding site" evidence="10">
    <location>
        <position position="162"/>
    </location>
    <ligand>
        <name>a divalent metal cation</name>
        <dbReference type="ChEBI" id="CHEBI:60240"/>
    </ligand>
</feature>
<dbReference type="Gene3D" id="3.40.50.10950">
    <property type="match status" value="1"/>
</dbReference>
<organism evidence="13 14">
    <name type="scientific">Ferruginivarius sediminum</name>
    <dbReference type="NCBI Taxonomy" id="2661937"/>
    <lineage>
        <taxon>Bacteria</taxon>
        <taxon>Pseudomonadati</taxon>
        <taxon>Pseudomonadota</taxon>
        <taxon>Alphaproteobacteria</taxon>
        <taxon>Rhodospirillales</taxon>
        <taxon>Rhodospirillaceae</taxon>
        <taxon>Ferruginivarius</taxon>
    </lineage>
</organism>
<dbReference type="Pfam" id="PF01515">
    <property type="entry name" value="PTA_PTB"/>
    <property type="match status" value="1"/>
</dbReference>
<dbReference type="GO" id="GO:0046872">
    <property type="term" value="F:metal ion binding"/>
    <property type="evidence" value="ECO:0007669"/>
    <property type="project" value="UniProtKB-KW"/>
</dbReference>
<dbReference type="EMBL" id="QPMH01000005">
    <property type="protein sequence ID" value="RDD62453.1"/>
    <property type="molecule type" value="Genomic_DNA"/>
</dbReference>
<sequence>MAEDLREAALAYHRLPRPGKIEVAPIKPLGNQRDLALAYSPGVAAACEAIVDDPKEAATVTARGNLVAVITNGSAVLGLGNIGPLAAKPVMEGKSVLFKKFAGIDVFDIELQESDPDKLTDIIAALEPTFGGINLEDIKAPECFEVEAALRERMSIPVFHDDQHGTAIIVSAAIFNALRLLDKKFAEVKLVCSGAGAAALACLDLLLTLGLKRENVWVTDIHGVVYKGREAEMDRWKAKYAQKTNARTLGDVIEGADIFLGLSAPGVLKPEMVKRMADPPIILALANPIPEIMPEEAREVAPGAILATGRSDYPNQVNNVLCFPFIFRGALDVGATHINEAMKTACVKALADLAHAETSEVVAKAYGESRGFGRDYLIPRPFDPRLMLRLAPAVARAAMDSGVATRPIEDFDAYHQKLSEFVFRSGLLMKPVFERARQDPKRVIYAEGEDERILRAAQVVIDEGLARPILIGRPDVVENRIERLGLRLRLGENVEIINPQSDPRYDTYWQTYHSLMERQGVQPDGARTVVRTNTTAIAALALYLGDADAMLCGVEGTYHWHLRHVSSVIGKADGVRDLSALSLLITPQGTYFLTDTYVTQDPSAEEIVEMTLQAAGAVRAFGMEPKIALLSHANFGNADSPSANRMREAVRLLHRDHPDLEVEGEMHADAALSEDIRGRIFPNSRLKGAANLLVLPTLDAANISMNLAKILGEGLPVGPLLLGSRQPAHILTPSVTARGVVNMSAVAVVDAQEHAAANHPRPGK</sequence>
<evidence type="ECO:0000256" key="9">
    <source>
        <dbReference type="PIRSR" id="PIRSR036684-2"/>
    </source>
</evidence>
<comment type="cofactor">
    <cofactor evidence="2">
        <name>Mg(2+)</name>
        <dbReference type="ChEBI" id="CHEBI:18420"/>
    </cofactor>
</comment>
<dbReference type="Proteomes" id="UP000253941">
    <property type="component" value="Unassembled WGS sequence"/>
</dbReference>
<dbReference type="InterPro" id="IPR037062">
    <property type="entry name" value="Malic_N_dom_sf"/>
</dbReference>
<dbReference type="RefSeq" id="WP_114581549.1">
    <property type="nucleotide sequence ID" value="NZ_QPMH01000005.1"/>
</dbReference>
<dbReference type="Gene3D" id="3.40.50.10380">
    <property type="entry name" value="Malic enzyme, N-terminal domain"/>
    <property type="match status" value="1"/>
</dbReference>
<evidence type="ECO:0000313" key="14">
    <source>
        <dbReference type="Proteomes" id="UP000253941"/>
    </source>
</evidence>
<comment type="cofactor">
    <cofactor evidence="1">
        <name>Mn(2+)</name>
        <dbReference type="ChEBI" id="CHEBI:29035"/>
    </cofactor>
</comment>
<dbReference type="InterPro" id="IPR042113">
    <property type="entry name" value="P_AcTrfase_dom1"/>
</dbReference>
<dbReference type="GO" id="GO:0006108">
    <property type="term" value="P:malate metabolic process"/>
    <property type="evidence" value="ECO:0007669"/>
    <property type="project" value="InterPro"/>
</dbReference>
<keyword evidence="14" id="KW-1185">Reference proteome</keyword>
<dbReference type="InterPro" id="IPR012188">
    <property type="entry name" value="ME_PTA"/>
</dbReference>
<comment type="similarity">
    <text evidence="4">In the C-terminal section; belongs to the phosphate acetyltransferase and butyryltransferase family.</text>
</comment>
<dbReference type="FunFam" id="3.40.50.720:FF:000095">
    <property type="entry name" value="NADP-dependent malic enzyme"/>
    <property type="match status" value="1"/>
</dbReference>
<reference evidence="13 14" key="1">
    <citation type="submission" date="2018-07" db="EMBL/GenBank/DDBJ databases">
        <title>Venubactetium sediminum gen. nov., sp. nov., isolated from a marine solar saltern.</title>
        <authorList>
            <person name="Wang S."/>
        </authorList>
    </citation>
    <scope>NUCLEOTIDE SEQUENCE [LARGE SCALE GENOMIC DNA]</scope>
    <source>
        <strain evidence="13 14">WD2A32</strain>
    </source>
</reference>
<dbReference type="PANTHER" id="PTHR43237:SF4">
    <property type="entry name" value="NADP-DEPENDENT MALIC ENZYME"/>
    <property type="match status" value="1"/>
</dbReference>
<dbReference type="SUPFAM" id="SSF53223">
    <property type="entry name" value="Aminoacid dehydrogenase-like, N-terminal domain"/>
    <property type="match status" value="1"/>
</dbReference>
<feature type="active site" description="Proton acceptor" evidence="8">
    <location>
        <position position="94"/>
    </location>
</feature>
<feature type="binding site" evidence="9">
    <location>
        <position position="137"/>
    </location>
    <ligand>
        <name>a divalent metal cation</name>
        <dbReference type="ChEBI" id="CHEBI:60240"/>
    </ligand>
</feature>
<dbReference type="GO" id="GO:0004470">
    <property type="term" value="F:malic enzyme activity"/>
    <property type="evidence" value="ECO:0007669"/>
    <property type="project" value="InterPro"/>
</dbReference>
<keyword evidence="10" id="KW-0521">NADP</keyword>
<dbReference type="Gene3D" id="3.40.50.10750">
    <property type="entry name" value="Isocitrate/Isopropylmalate dehydrogenase-like"/>
    <property type="match status" value="1"/>
</dbReference>
<evidence type="ECO:0000313" key="13">
    <source>
        <dbReference type="EMBL" id="RDD62453.1"/>
    </source>
</evidence>
<dbReference type="InterPro" id="IPR045213">
    <property type="entry name" value="Malic_NAD-bd_bact_type"/>
</dbReference>
<dbReference type="SUPFAM" id="SSF53659">
    <property type="entry name" value="Isocitrate/Isopropylmalate dehydrogenase-like"/>
    <property type="match status" value="1"/>
</dbReference>
<feature type="domain" description="Malic enzyme NAD-binding" evidence="11">
    <location>
        <begin position="163"/>
        <end position="399"/>
    </location>
</feature>
<dbReference type="InterPro" id="IPR046346">
    <property type="entry name" value="Aminoacid_DH-like_N_sf"/>
</dbReference>
<dbReference type="Pfam" id="PF03949">
    <property type="entry name" value="Malic_M"/>
    <property type="match status" value="1"/>
</dbReference>
<gene>
    <name evidence="13" type="ORF">DRB17_07320</name>
</gene>
<accession>A0A369TAW3</accession>
<evidence type="ECO:0000256" key="8">
    <source>
        <dbReference type="PIRSR" id="PIRSR036684-1"/>
    </source>
</evidence>
<feature type="domain" description="Malic enzyme N-terminal" evidence="12">
    <location>
        <begin position="18"/>
        <end position="151"/>
    </location>
</feature>
<evidence type="ECO:0000256" key="7">
    <source>
        <dbReference type="ARBA" id="ARBA00023268"/>
    </source>
</evidence>
<dbReference type="InterPro" id="IPR012301">
    <property type="entry name" value="Malic_N_dom"/>
</dbReference>
<evidence type="ECO:0000259" key="11">
    <source>
        <dbReference type="SMART" id="SM00919"/>
    </source>
</evidence>
<feature type="binding site" evidence="9">
    <location>
        <position position="136"/>
    </location>
    <ligand>
        <name>a divalent metal cation</name>
        <dbReference type="ChEBI" id="CHEBI:60240"/>
    </ligand>
</feature>
<evidence type="ECO:0000259" key="12">
    <source>
        <dbReference type="SMART" id="SM01274"/>
    </source>
</evidence>
<evidence type="ECO:0000256" key="1">
    <source>
        <dbReference type="ARBA" id="ARBA00001936"/>
    </source>
</evidence>
<dbReference type="AlphaFoldDB" id="A0A369TAW3"/>
<dbReference type="Pfam" id="PF00390">
    <property type="entry name" value="malic"/>
    <property type="match status" value="1"/>
</dbReference>
<dbReference type="InterPro" id="IPR012302">
    <property type="entry name" value="Malic_NAD-bd"/>
</dbReference>
<dbReference type="InterPro" id="IPR002505">
    <property type="entry name" value="PTA_PTB"/>
</dbReference>
<keyword evidence="7" id="KW-0511">Multifunctional enzyme</keyword>
<evidence type="ECO:0000256" key="6">
    <source>
        <dbReference type="ARBA" id="ARBA00023002"/>
    </source>
</evidence>
<dbReference type="SMART" id="SM01274">
    <property type="entry name" value="malic"/>
    <property type="match status" value="1"/>
</dbReference>
<dbReference type="GO" id="GO:0016746">
    <property type="term" value="F:acyltransferase activity"/>
    <property type="evidence" value="ECO:0007669"/>
    <property type="project" value="InterPro"/>
</dbReference>
<dbReference type="GO" id="GO:0051287">
    <property type="term" value="F:NAD binding"/>
    <property type="evidence" value="ECO:0007669"/>
    <property type="project" value="InterPro"/>
</dbReference>
<dbReference type="CDD" id="cd05311">
    <property type="entry name" value="NAD_bind_2_malic_enz"/>
    <property type="match status" value="1"/>
</dbReference>
<comment type="similarity">
    <text evidence="3">In the N-terminal section; belongs to the malic enzymes family.</text>
</comment>
<evidence type="ECO:0000256" key="3">
    <source>
        <dbReference type="ARBA" id="ARBA00007686"/>
    </source>
</evidence>
<comment type="caution">
    <text evidence="13">The sequence shown here is derived from an EMBL/GenBank/DDBJ whole genome shotgun (WGS) entry which is preliminary data.</text>
</comment>
<dbReference type="InterPro" id="IPR036291">
    <property type="entry name" value="NAD(P)-bd_dom_sf"/>
</dbReference>
<evidence type="ECO:0000256" key="4">
    <source>
        <dbReference type="ARBA" id="ARBA00008756"/>
    </source>
</evidence>